<feature type="transmembrane region" description="Helical" evidence="1">
    <location>
        <begin position="590"/>
        <end position="615"/>
    </location>
</feature>
<dbReference type="InterPro" id="IPR050491">
    <property type="entry name" value="AmpC-like"/>
</dbReference>
<proteinExistence type="predicted"/>
<evidence type="ECO:0000259" key="3">
    <source>
        <dbReference type="Pfam" id="PF00144"/>
    </source>
</evidence>
<evidence type="ECO:0000256" key="2">
    <source>
        <dbReference type="SAM" id="SignalP"/>
    </source>
</evidence>
<keyword evidence="5" id="KW-1185">Reference proteome</keyword>
<gene>
    <name evidence="4" type="ORF">Dfulv_33920</name>
</gene>
<keyword evidence="2" id="KW-0732">Signal</keyword>
<dbReference type="PANTHER" id="PTHR46825">
    <property type="entry name" value="D-ALANYL-D-ALANINE-CARBOXYPEPTIDASE/ENDOPEPTIDASE AMPH"/>
    <property type="match status" value="1"/>
</dbReference>
<keyword evidence="1" id="KW-0812">Transmembrane</keyword>
<feature type="chain" id="PRO_5046132848" evidence="2">
    <location>
        <begin position="27"/>
        <end position="657"/>
    </location>
</feature>
<dbReference type="Proteomes" id="UP001059617">
    <property type="component" value="Chromosome"/>
</dbReference>
<dbReference type="InterPro" id="IPR001466">
    <property type="entry name" value="Beta-lactam-related"/>
</dbReference>
<dbReference type="InterPro" id="IPR012338">
    <property type="entry name" value="Beta-lactam/transpept-like"/>
</dbReference>
<evidence type="ECO:0000313" key="4">
    <source>
        <dbReference type="EMBL" id="UWP80135.1"/>
    </source>
</evidence>
<feature type="transmembrane region" description="Helical" evidence="1">
    <location>
        <begin position="515"/>
        <end position="534"/>
    </location>
</feature>
<dbReference type="Pfam" id="PF00144">
    <property type="entry name" value="Beta-lactamase"/>
    <property type="match status" value="1"/>
</dbReference>
<reference evidence="4" key="2">
    <citation type="submission" date="2022-09" db="EMBL/GenBank/DDBJ databases">
        <title>Biosynthetic gene clusters of Dactylosporangioum fulvum.</title>
        <authorList>
            <person name="Caradec T."/>
        </authorList>
    </citation>
    <scope>NUCLEOTIDE SEQUENCE</scope>
    <source>
        <strain evidence="4">NRRL B-16292</strain>
    </source>
</reference>
<organism evidence="4 5">
    <name type="scientific">Dactylosporangium fulvum</name>
    <dbReference type="NCBI Taxonomy" id="53359"/>
    <lineage>
        <taxon>Bacteria</taxon>
        <taxon>Bacillati</taxon>
        <taxon>Actinomycetota</taxon>
        <taxon>Actinomycetes</taxon>
        <taxon>Micromonosporales</taxon>
        <taxon>Micromonosporaceae</taxon>
        <taxon>Dactylosporangium</taxon>
    </lineage>
</organism>
<feature type="signal peptide" evidence="2">
    <location>
        <begin position="1"/>
        <end position="26"/>
    </location>
</feature>
<reference evidence="4" key="1">
    <citation type="submission" date="2021-04" db="EMBL/GenBank/DDBJ databases">
        <authorList>
            <person name="Hartkoorn R.C."/>
            <person name="Beaudoing E."/>
            <person name="Hot D."/>
        </authorList>
    </citation>
    <scope>NUCLEOTIDE SEQUENCE</scope>
    <source>
        <strain evidence="4">NRRL B-16292</strain>
    </source>
</reference>
<keyword evidence="1" id="KW-0472">Membrane</keyword>
<dbReference type="SUPFAM" id="SSF56601">
    <property type="entry name" value="beta-lactamase/transpeptidase-like"/>
    <property type="match status" value="1"/>
</dbReference>
<name>A0ABY5VSG8_9ACTN</name>
<evidence type="ECO:0000256" key="1">
    <source>
        <dbReference type="SAM" id="Phobius"/>
    </source>
</evidence>
<sequence length="657" mass="69620">MHRLLRACLALAFAAPLAAVPRPAAAEPPPAPAASLLDDGGRLDAARTRQYLDALLPGQLARLHIPGAAVSVVAGGRTVLTAGYGVADMRTGTPFDPQRTVVELGSIAKTFTATAVLQLAEQGRLDLDADVNRYLTDVRIADTFPGRPVTMTHLLTHTSGFDTQGVGIAAESADGPALGRWLAGHQPRRVRPPGELPSYDNYGFALAGHIVEEVSGEPFDASMRRHLLQPLGMTSTSFAQPTPDDLADRRATGYRADASGQVPARARYGPMAPAGSGPVTTAADMTRFMLAQLGRGTLGDARVLGPDATADLQRRHLALDERLSGLGYGWEDHRHGTDRVLLKDGTTTGFHGKVVLLPERGIGLYVVYNGLGTEGGARLAGQDLADGFLDAVVGPRPAEPRRADGSTDRFAGWYRTTRTAHADFTRIQALFAAIEVTANEDGTLTVTGAPSPDPALDTRRFQPIGPALFQDEHGRDRIAFLSDEHGRVTGLAAEREPSEAYERLAAGNSPALHRAALAAGVVVCLLALTLMPAFGAVARLRRRERERGRPRWPSWLLWTATAAVAAAVGALLGLLDDRGFEEVAMGRSPLLSLVAVFLATAGALGGVSAALAVFAWTRRWWHPARRVGFSLVVAAVLAVVTVGWSYGALSIMGVDPL</sequence>
<keyword evidence="1" id="KW-1133">Transmembrane helix</keyword>
<dbReference type="EMBL" id="CP073720">
    <property type="protein sequence ID" value="UWP80135.1"/>
    <property type="molecule type" value="Genomic_DNA"/>
</dbReference>
<protein>
    <submittedName>
        <fullName evidence="4">Beta-lactamase family protein</fullName>
    </submittedName>
</protein>
<feature type="transmembrane region" description="Helical" evidence="1">
    <location>
        <begin position="627"/>
        <end position="647"/>
    </location>
</feature>
<feature type="domain" description="Beta-lactamase-related" evidence="3">
    <location>
        <begin position="53"/>
        <end position="379"/>
    </location>
</feature>
<accession>A0ABY5VSG8</accession>
<dbReference type="Gene3D" id="3.40.710.10">
    <property type="entry name" value="DD-peptidase/beta-lactamase superfamily"/>
    <property type="match status" value="1"/>
</dbReference>
<dbReference type="RefSeq" id="WP_259857893.1">
    <property type="nucleotide sequence ID" value="NZ_BAAAST010000007.1"/>
</dbReference>
<evidence type="ECO:0000313" key="5">
    <source>
        <dbReference type="Proteomes" id="UP001059617"/>
    </source>
</evidence>
<feature type="transmembrane region" description="Helical" evidence="1">
    <location>
        <begin position="555"/>
        <end position="575"/>
    </location>
</feature>
<dbReference type="PANTHER" id="PTHR46825:SF9">
    <property type="entry name" value="BETA-LACTAMASE-RELATED DOMAIN-CONTAINING PROTEIN"/>
    <property type="match status" value="1"/>
</dbReference>